<accession>A0A0C3RS84</accession>
<dbReference type="EMBL" id="KN840629">
    <property type="protein sequence ID" value="KIP03176.1"/>
    <property type="molecule type" value="Genomic_DNA"/>
</dbReference>
<gene>
    <name evidence="1" type="ORF">PHLGIDRAFT_252868</name>
</gene>
<evidence type="ECO:0000313" key="1">
    <source>
        <dbReference type="EMBL" id="KIP03176.1"/>
    </source>
</evidence>
<evidence type="ECO:0000313" key="2">
    <source>
        <dbReference type="Proteomes" id="UP000053257"/>
    </source>
</evidence>
<keyword evidence="2" id="KW-1185">Reference proteome</keyword>
<name>A0A0C3RS84_PHLG1</name>
<dbReference type="Proteomes" id="UP000053257">
    <property type="component" value="Unassembled WGS sequence"/>
</dbReference>
<sequence>MIFVVGDKVVVAHGRPVPGRRLSQELIDVILEDLHDHKDALSKCCLVHSRILRYAKSGICIVNA</sequence>
<protein>
    <submittedName>
        <fullName evidence="1">Uncharacterized protein</fullName>
    </submittedName>
</protein>
<dbReference type="AlphaFoldDB" id="A0A0C3RS84"/>
<proteinExistence type="predicted"/>
<organism evidence="1 2">
    <name type="scientific">Phlebiopsis gigantea (strain 11061_1 CR5-6)</name>
    <name type="common">White-rot fungus</name>
    <name type="synonym">Peniophora gigantea</name>
    <dbReference type="NCBI Taxonomy" id="745531"/>
    <lineage>
        <taxon>Eukaryota</taxon>
        <taxon>Fungi</taxon>
        <taxon>Dikarya</taxon>
        <taxon>Basidiomycota</taxon>
        <taxon>Agaricomycotina</taxon>
        <taxon>Agaricomycetes</taxon>
        <taxon>Polyporales</taxon>
        <taxon>Phanerochaetaceae</taxon>
        <taxon>Phlebiopsis</taxon>
    </lineage>
</organism>
<reference evidence="1 2" key="1">
    <citation type="journal article" date="2014" name="PLoS Genet.">
        <title>Analysis of the Phlebiopsis gigantea genome, transcriptome and secretome provides insight into its pioneer colonization strategies of wood.</title>
        <authorList>
            <person name="Hori C."/>
            <person name="Ishida T."/>
            <person name="Igarashi K."/>
            <person name="Samejima M."/>
            <person name="Suzuki H."/>
            <person name="Master E."/>
            <person name="Ferreira P."/>
            <person name="Ruiz-Duenas F.J."/>
            <person name="Held B."/>
            <person name="Canessa P."/>
            <person name="Larrondo L.F."/>
            <person name="Schmoll M."/>
            <person name="Druzhinina I.S."/>
            <person name="Kubicek C.P."/>
            <person name="Gaskell J.A."/>
            <person name="Kersten P."/>
            <person name="St John F."/>
            <person name="Glasner J."/>
            <person name="Sabat G."/>
            <person name="Splinter BonDurant S."/>
            <person name="Syed K."/>
            <person name="Yadav J."/>
            <person name="Mgbeahuruike A.C."/>
            <person name="Kovalchuk A."/>
            <person name="Asiegbu F.O."/>
            <person name="Lackner G."/>
            <person name="Hoffmeister D."/>
            <person name="Rencoret J."/>
            <person name="Gutierrez A."/>
            <person name="Sun H."/>
            <person name="Lindquist E."/>
            <person name="Barry K."/>
            <person name="Riley R."/>
            <person name="Grigoriev I.V."/>
            <person name="Henrissat B."/>
            <person name="Kues U."/>
            <person name="Berka R.M."/>
            <person name="Martinez A.T."/>
            <person name="Covert S.F."/>
            <person name="Blanchette R.A."/>
            <person name="Cullen D."/>
        </authorList>
    </citation>
    <scope>NUCLEOTIDE SEQUENCE [LARGE SCALE GENOMIC DNA]</scope>
    <source>
        <strain evidence="1 2">11061_1 CR5-6</strain>
    </source>
</reference>
<dbReference type="HOGENOM" id="CLU_2868439_0_0_1"/>